<proteinExistence type="inferred from homology"/>
<dbReference type="GO" id="GO:0016780">
    <property type="term" value="F:phosphotransferase activity, for other substituted phosphate groups"/>
    <property type="evidence" value="ECO:0007669"/>
    <property type="project" value="TreeGrafter"/>
</dbReference>
<feature type="transmembrane region" description="Helical" evidence="9">
    <location>
        <begin position="46"/>
        <end position="71"/>
    </location>
</feature>
<evidence type="ECO:0000313" key="11">
    <source>
        <dbReference type="EMBL" id="SHJ03298.1"/>
    </source>
</evidence>
<dbReference type="EMBL" id="FQYO01000004">
    <property type="protein sequence ID" value="SHJ03298.1"/>
    <property type="molecule type" value="Genomic_DNA"/>
</dbReference>
<evidence type="ECO:0000256" key="8">
    <source>
        <dbReference type="ARBA" id="ARBA00023169"/>
    </source>
</evidence>
<dbReference type="AlphaFoldDB" id="A0A1M6FZZ5"/>
<keyword evidence="12" id="KW-1185">Reference proteome</keyword>
<evidence type="ECO:0000256" key="6">
    <source>
        <dbReference type="ARBA" id="ARBA00022989"/>
    </source>
</evidence>
<dbReference type="STRING" id="1447782.SAMN05444417_2600"/>
<evidence type="ECO:0000256" key="4">
    <source>
        <dbReference type="ARBA" id="ARBA00022679"/>
    </source>
</evidence>
<name>A0A1M6FZZ5_9RHOB</name>
<keyword evidence="6 9" id="KW-1133">Transmembrane helix</keyword>
<sequence>MSTIPRYGRIAAIRAVAAEAAAPARVDGVRAEGPGRTFYRDRAKRWIDIALVLAAALPVLMVVLPLALLVARDGANPFFGQARVGLDGRTFRMWKLRSMVVDAEAALERHLAADPAARAEWDLQQKLRRDPRVTPIGRIIRRTSLDELPQLWNVLRGDMSLVGPRPMMVSQRAIYPGKEYYTVRPGLTGLWQISERNETSFHERAVFDRAYCETLSLGADARILSRTLGVVVRGTGY</sequence>
<dbReference type="RefSeq" id="WP_083601380.1">
    <property type="nucleotide sequence ID" value="NZ_FQYO01000004.1"/>
</dbReference>
<evidence type="ECO:0000259" key="10">
    <source>
        <dbReference type="Pfam" id="PF02397"/>
    </source>
</evidence>
<comment type="similarity">
    <text evidence="2">Belongs to the bacterial sugar transferase family.</text>
</comment>
<keyword evidence="3" id="KW-1003">Cell membrane</keyword>
<evidence type="ECO:0000256" key="9">
    <source>
        <dbReference type="SAM" id="Phobius"/>
    </source>
</evidence>
<evidence type="ECO:0000256" key="7">
    <source>
        <dbReference type="ARBA" id="ARBA00023136"/>
    </source>
</evidence>
<keyword evidence="7 9" id="KW-0472">Membrane</keyword>
<evidence type="ECO:0000256" key="5">
    <source>
        <dbReference type="ARBA" id="ARBA00022692"/>
    </source>
</evidence>
<dbReference type="OrthoDB" id="9808602at2"/>
<organism evidence="11 12">
    <name type="scientific">Wenxinia saemankumensis</name>
    <dbReference type="NCBI Taxonomy" id="1447782"/>
    <lineage>
        <taxon>Bacteria</taxon>
        <taxon>Pseudomonadati</taxon>
        <taxon>Pseudomonadota</taxon>
        <taxon>Alphaproteobacteria</taxon>
        <taxon>Rhodobacterales</taxon>
        <taxon>Roseobacteraceae</taxon>
        <taxon>Wenxinia</taxon>
    </lineage>
</organism>
<reference evidence="11 12" key="1">
    <citation type="submission" date="2016-11" db="EMBL/GenBank/DDBJ databases">
        <authorList>
            <person name="Jaros S."/>
            <person name="Januszkiewicz K."/>
            <person name="Wedrychowicz H."/>
        </authorList>
    </citation>
    <scope>NUCLEOTIDE SEQUENCE [LARGE SCALE GENOMIC DNA]</scope>
    <source>
        <strain evidence="11 12">DSM 100565</strain>
    </source>
</reference>
<keyword evidence="8" id="KW-0270">Exopolysaccharide synthesis</keyword>
<protein>
    <submittedName>
        <fullName evidence="11">Sugar transferase involved in LPS biosynthesis (Colanic, teichoic acid)</fullName>
    </submittedName>
</protein>
<comment type="subcellular location">
    <subcellularLocation>
        <location evidence="1">Cell membrane</location>
    </subcellularLocation>
</comment>
<gene>
    <name evidence="11" type="ORF">SAMN05444417_2600</name>
</gene>
<dbReference type="GO" id="GO:0005886">
    <property type="term" value="C:plasma membrane"/>
    <property type="evidence" value="ECO:0007669"/>
    <property type="project" value="UniProtKB-SubCell"/>
</dbReference>
<dbReference type="PANTHER" id="PTHR30576">
    <property type="entry name" value="COLANIC BIOSYNTHESIS UDP-GLUCOSE LIPID CARRIER TRANSFERASE"/>
    <property type="match status" value="1"/>
</dbReference>
<dbReference type="GO" id="GO:0000271">
    <property type="term" value="P:polysaccharide biosynthetic process"/>
    <property type="evidence" value="ECO:0007669"/>
    <property type="project" value="UniProtKB-KW"/>
</dbReference>
<dbReference type="Proteomes" id="UP000184292">
    <property type="component" value="Unassembled WGS sequence"/>
</dbReference>
<evidence type="ECO:0000256" key="2">
    <source>
        <dbReference type="ARBA" id="ARBA00006464"/>
    </source>
</evidence>
<keyword evidence="4 11" id="KW-0808">Transferase</keyword>
<evidence type="ECO:0000256" key="1">
    <source>
        <dbReference type="ARBA" id="ARBA00004236"/>
    </source>
</evidence>
<evidence type="ECO:0000313" key="12">
    <source>
        <dbReference type="Proteomes" id="UP000184292"/>
    </source>
</evidence>
<dbReference type="Pfam" id="PF02397">
    <property type="entry name" value="Bac_transf"/>
    <property type="match status" value="1"/>
</dbReference>
<evidence type="ECO:0000256" key="3">
    <source>
        <dbReference type="ARBA" id="ARBA00022475"/>
    </source>
</evidence>
<feature type="domain" description="Bacterial sugar transferase" evidence="10">
    <location>
        <begin position="44"/>
        <end position="232"/>
    </location>
</feature>
<dbReference type="PANTHER" id="PTHR30576:SF4">
    <property type="entry name" value="UNDECAPRENYL-PHOSPHATE GALACTOSE PHOSPHOTRANSFERASE"/>
    <property type="match status" value="1"/>
</dbReference>
<keyword evidence="5 9" id="KW-0812">Transmembrane</keyword>
<dbReference type="InterPro" id="IPR003362">
    <property type="entry name" value="Bact_transf"/>
</dbReference>
<accession>A0A1M6FZZ5</accession>